<dbReference type="EMBL" id="NTFH01000024">
    <property type="protein sequence ID" value="PHQ13513.1"/>
    <property type="molecule type" value="Genomic_DNA"/>
</dbReference>
<dbReference type="GO" id="GO:0000270">
    <property type="term" value="P:peptidoglycan metabolic process"/>
    <property type="evidence" value="ECO:0007669"/>
    <property type="project" value="TreeGrafter"/>
</dbReference>
<evidence type="ECO:0000256" key="1">
    <source>
        <dbReference type="SAM" id="Phobius"/>
    </source>
</evidence>
<keyword evidence="4" id="KW-1185">Reference proteome</keyword>
<feature type="transmembrane region" description="Helical" evidence="1">
    <location>
        <begin position="50"/>
        <end position="67"/>
    </location>
</feature>
<dbReference type="AlphaFoldDB" id="A0A2G1UGA4"/>
<comment type="caution">
    <text evidence="3">The sequence shown here is derived from an EMBL/GenBank/DDBJ whole genome shotgun (WGS) entry which is preliminary data.</text>
</comment>
<dbReference type="Gene3D" id="3.40.50.620">
    <property type="entry name" value="HUPs"/>
    <property type="match status" value="1"/>
</dbReference>
<dbReference type="CDD" id="cd06259">
    <property type="entry name" value="YdcF-like"/>
    <property type="match status" value="1"/>
</dbReference>
<proteinExistence type="predicted"/>
<gene>
    <name evidence="3" type="ORF">CLH61_17940</name>
</gene>
<protein>
    <recommendedName>
        <fullName evidence="2">DUF218 domain-containing protein</fullName>
    </recommendedName>
</protein>
<dbReference type="PANTHER" id="PTHR30336">
    <property type="entry name" value="INNER MEMBRANE PROTEIN, PROBABLE PERMEASE"/>
    <property type="match status" value="1"/>
</dbReference>
<keyword evidence="1" id="KW-0812">Transmembrane</keyword>
<dbReference type="InterPro" id="IPR051599">
    <property type="entry name" value="Cell_Envelope_Assoc"/>
</dbReference>
<dbReference type="Proteomes" id="UP000231409">
    <property type="component" value="Unassembled WGS sequence"/>
</dbReference>
<evidence type="ECO:0000259" key="2">
    <source>
        <dbReference type="Pfam" id="PF02698"/>
    </source>
</evidence>
<keyword evidence="1" id="KW-0472">Membrane</keyword>
<organism evidence="3 4">
    <name type="scientific">Marinobacter profundi</name>
    <dbReference type="NCBI Taxonomy" id="2666256"/>
    <lineage>
        <taxon>Bacteria</taxon>
        <taxon>Pseudomonadati</taxon>
        <taxon>Pseudomonadota</taxon>
        <taxon>Gammaproteobacteria</taxon>
        <taxon>Pseudomonadales</taxon>
        <taxon>Marinobacteraceae</taxon>
        <taxon>Marinobacter</taxon>
    </lineage>
</organism>
<reference evidence="3 4" key="1">
    <citation type="submission" date="2017-09" db="EMBL/GenBank/DDBJ databases">
        <title>The draft genome sequences of Marinobacter sp. PWS21.</title>
        <authorList>
            <person name="Cao J."/>
        </authorList>
    </citation>
    <scope>NUCLEOTIDE SEQUENCE [LARGE SCALE GENOMIC DNA]</scope>
    <source>
        <strain evidence="3 4">PWS21</strain>
    </source>
</reference>
<sequence>MVCPHGSLDERIFLVFFVSKLVIALLSPLGAFLFGGLLVLILALTGRRRLAFGLGLLALLWLWFWSLPMASDWVRGYLENQHPAIVVEAMPEAQAIVVLGGGVSPPDYGEVYPNLESGSDRVWYGARLLLAGKAPLVLLSGGSDPAYSATSEAEAMSRFMRDLGVPAEALVLEQRSRNTTENAEYSAAILAKQGVNRILLVTSALHMPRAKALFEAQGLTVIPAATDHEVQDRPLWRDVLPDTSALDGSSRAIKEIVGRWVGR</sequence>
<feature type="domain" description="DUF218" evidence="2">
    <location>
        <begin position="94"/>
        <end position="258"/>
    </location>
</feature>
<evidence type="ECO:0000313" key="3">
    <source>
        <dbReference type="EMBL" id="PHQ13513.1"/>
    </source>
</evidence>
<dbReference type="Pfam" id="PF02698">
    <property type="entry name" value="DUF218"/>
    <property type="match status" value="1"/>
</dbReference>
<name>A0A2G1UGA4_9GAMM</name>
<dbReference type="GO" id="GO:0005886">
    <property type="term" value="C:plasma membrane"/>
    <property type="evidence" value="ECO:0007669"/>
    <property type="project" value="TreeGrafter"/>
</dbReference>
<dbReference type="GO" id="GO:0043164">
    <property type="term" value="P:Gram-negative-bacterium-type cell wall biogenesis"/>
    <property type="evidence" value="ECO:0007669"/>
    <property type="project" value="TreeGrafter"/>
</dbReference>
<dbReference type="PANTHER" id="PTHR30336:SF4">
    <property type="entry name" value="ENVELOPE BIOGENESIS FACTOR ELYC"/>
    <property type="match status" value="1"/>
</dbReference>
<feature type="transmembrane region" description="Helical" evidence="1">
    <location>
        <begin position="12"/>
        <end position="43"/>
    </location>
</feature>
<evidence type="ECO:0000313" key="4">
    <source>
        <dbReference type="Proteomes" id="UP000231409"/>
    </source>
</evidence>
<accession>A0A2G1UGA4</accession>
<keyword evidence="1" id="KW-1133">Transmembrane helix</keyword>
<dbReference type="InterPro" id="IPR003848">
    <property type="entry name" value="DUF218"/>
</dbReference>
<dbReference type="InterPro" id="IPR014729">
    <property type="entry name" value="Rossmann-like_a/b/a_fold"/>
</dbReference>